<evidence type="ECO:0000256" key="7">
    <source>
        <dbReference type="ARBA" id="ARBA00039099"/>
    </source>
</evidence>
<evidence type="ECO:0000256" key="9">
    <source>
        <dbReference type="PROSITE-ProRule" id="PRU00958"/>
    </source>
</evidence>
<dbReference type="GO" id="GO:0160104">
    <property type="term" value="F:tRNA (guanine(26)-N2)-dimethyltransferase activity"/>
    <property type="evidence" value="ECO:0007669"/>
    <property type="project" value="UniProtKB-EC"/>
</dbReference>
<dbReference type="InterPro" id="IPR002905">
    <property type="entry name" value="Trm1"/>
</dbReference>
<dbReference type="AlphaFoldDB" id="A0A4W3H7Q8"/>
<dbReference type="PANTHER" id="PTHR10631:SF3">
    <property type="entry name" value="TRNA (GUANINE(26)-N(2))-DIMETHYLTRANSFERASE"/>
    <property type="match status" value="1"/>
</dbReference>
<keyword evidence="11" id="KW-1185">Reference proteome</keyword>
<dbReference type="GO" id="GO:0002940">
    <property type="term" value="P:tRNA N2-guanine methylation"/>
    <property type="evidence" value="ECO:0007669"/>
    <property type="project" value="TreeGrafter"/>
</dbReference>
<reference evidence="11" key="3">
    <citation type="journal article" date="2014" name="Nature">
        <title>Elephant shark genome provides unique insights into gnathostome evolution.</title>
        <authorList>
            <consortium name="International Elephant Shark Genome Sequencing Consortium"/>
            <person name="Venkatesh B."/>
            <person name="Lee A.P."/>
            <person name="Ravi V."/>
            <person name="Maurya A.K."/>
            <person name="Lian M.M."/>
            <person name="Swann J.B."/>
            <person name="Ohta Y."/>
            <person name="Flajnik M.F."/>
            <person name="Sutoh Y."/>
            <person name="Kasahara M."/>
            <person name="Hoon S."/>
            <person name="Gangu V."/>
            <person name="Roy S.W."/>
            <person name="Irimia M."/>
            <person name="Korzh V."/>
            <person name="Kondrychyn I."/>
            <person name="Lim Z.W."/>
            <person name="Tay B.H."/>
            <person name="Tohari S."/>
            <person name="Kong K.W."/>
            <person name="Ho S."/>
            <person name="Lorente-Galdos B."/>
            <person name="Quilez J."/>
            <person name="Marques-Bonet T."/>
            <person name="Raney B.J."/>
            <person name="Ingham P.W."/>
            <person name="Tay A."/>
            <person name="Hillier L.W."/>
            <person name="Minx P."/>
            <person name="Boehm T."/>
            <person name="Wilson R.K."/>
            <person name="Brenner S."/>
            <person name="Warren W.C."/>
        </authorList>
    </citation>
    <scope>NUCLEOTIDE SEQUENCE [LARGE SCALE GENOMIC DNA]</scope>
</reference>
<evidence type="ECO:0000256" key="5">
    <source>
        <dbReference type="ARBA" id="ARBA00022694"/>
    </source>
</evidence>
<reference evidence="11" key="2">
    <citation type="journal article" date="2007" name="PLoS Biol.">
        <title>Survey sequencing and comparative analysis of the elephant shark (Callorhinchus milii) genome.</title>
        <authorList>
            <person name="Venkatesh B."/>
            <person name="Kirkness E.F."/>
            <person name="Loh Y.H."/>
            <person name="Halpern A.L."/>
            <person name="Lee A.P."/>
            <person name="Johnson J."/>
            <person name="Dandona N."/>
            <person name="Viswanathan L.D."/>
            <person name="Tay A."/>
            <person name="Venter J.C."/>
            <person name="Strausberg R.L."/>
            <person name="Brenner S."/>
        </authorList>
    </citation>
    <scope>NUCLEOTIDE SEQUENCE [LARGE SCALE GENOMIC DNA]</scope>
</reference>
<keyword evidence="5 9" id="KW-0819">tRNA processing</keyword>
<comment type="similarity">
    <text evidence="9">Belongs to the class I-like SAM-binding methyltransferase superfamily. Trm1 family.</text>
</comment>
<sequence>MIKRNIEFNNVEHLVTPSLADASLLIHQSKRSEHRFDVIDLDPYGSPAPFIDAAVQAVSEGGLLCVTCTDMAVMAGNSGETCYSKYGAMSIKSKFCHEMVRVTKKTSQVLLGRTSNQAPIGGDKPHAQSLRFPVKSCEVL</sequence>
<evidence type="ECO:0000256" key="2">
    <source>
        <dbReference type="ARBA" id="ARBA00022603"/>
    </source>
</evidence>
<dbReference type="Gene3D" id="3.40.50.150">
    <property type="entry name" value="Vaccinia Virus protein VP39"/>
    <property type="match status" value="1"/>
</dbReference>
<protein>
    <recommendedName>
        <fullName evidence="7">tRNA (guanine(26)-N(2))-dimethyltransferase</fullName>
        <ecNumber evidence="7">2.1.1.216</ecNumber>
    </recommendedName>
</protein>
<evidence type="ECO:0000256" key="6">
    <source>
        <dbReference type="ARBA" id="ARBA00022884"/>
    </source>
</evidence>
<keyword evidence="1 9" id="KW-0820">tRNA-binding</keyword>
<organism evidence="10 11">
    <name type="scientific">Callorhinchus milii</name>
    <name type="common">Ghost shark</name>
    <dbReference type="NCBI Taxonomy" id="7868"/>
    <lineage>
        <taxon>Eukaryota</taxon>
        <taxon>Metazoa</taxon>
        <taxon>Chordata</taxon>
        <taxon>Craniata</taxon>
        <taxon>Vertebrata</taxon>
        <taxon>Chondrichthyes</taxon>
        <taxon>Holocephali</taxon>
        <taxon>Chimaeriformes</taxon>
        <taxon>Callorhinchidae</taxon>
        <taxon>Callorhinchus</taxon>
    </lineage>
</organism>
<evidence type="ECO:0000256" key="8">
    <source>
        <dbReference type="ARBA" id="ARBA00051897"/>
    </source>
</evidence>
<dbReference type="Pfam" id="PF02005">
    <property type="entry name" value="TRM"/>
    <property type="match status" value="1"/>
</dbReference>
<dbReference type="PANTHER" id="PTHR10631">
    <property type="entry name" value="N 2 ,N 2 -DIMETHYLGUANOSINE TRNA METHYLTRANSFERASE"/>
    <property type="match status" value="1"/>
</dbReference>
<evidence type="ECO:0000313" key="10">
    <source>
        <dbReference type="Ensembl" id="ENSCMIP00000005969.1"/>
    </source>
</evidence>
<name>A0A4W3H7Q8_CALMI</name>
<keyword evidence="3 9" id="KW-0808">Transferase</keyword>
<accession>A0A4W3H7Q8</accession>
<comment type="catalytic activity">
    <reaction evidence="8">
        <text>guanosine(26) in tRNA + 2 S-adenosyl-L-methionine = N(2)-dimethylguanosine(26) in tRNA + 2 S-adenosyl-L-homocysteine + 2 H(+)</text>
        <dbReference type="Rhea" id="RHEA:43140"/>
        <dbReference type="Rhea" id="RHEA-COMP:10359"/>
        <dbReference type="Rhea" id="RHEA-COMP:10360"/>
        <dbReference type="ChEBI" id="CHEBI:15378"/>
        <dbReference type="ChEBI" id="CHEBI:57856"/>
        <dbReference type="ChEBI" id="CHEBI:59789"/>
        <dbReference type="ChEBI" id="CHEBI:74269"/>
        <dbReference type="ChEBI" id="CHEBI:74513"/>
        <dbReference type="EC" id="2.1.1.216"/>
    </reaction>
</comment>
<reference evidence="10" key="4">
    <citation type="submission" date="2025-08" db="UniProtKB">
        <authorList>
            <consortium name="Ensembl"/>
        </authorList>
    </citation>
    <scope>IDENTIFICATION</scope>
</reference>
<dbReference type="Ensembl" id="ENSCMIT00000006169.1">
    <property type="protein sequence ID" value="ENSCMIP00000005969.1"/>
    <property type="gene ID" value="ENSCMIG00000003439.1"/>
</dbReference>
<dbReference type="SUPFAM" id="SSF53335">
    <property type="entry name" value="S-adenosyl-L-methionine-dependent methyltransferases"/>
    <property type="match status" value="1"/>
</dbReference>
<dbReference type="PROSITE" id="PS51626">
    <property type="entry name" value="SAM_MT_TRM1"/>
    <property type="match status" value="1"/>
</dbReference>
<evidence type="ECO:0000256" key="3">
    <source>
        <dbReference type="ARBA" id="ARBA00022679"/>
    </source>
</evidence>
<evidence type="ECO:0000256" key="4">
    <source>
        <dbReference type="ARBA" id="ARBA00022691"/>
    </source>
</evidence>
<keyword evidence="2 9" id="KW-0489">Methyltransferase</keyword>
<keyword evidence="6 9" id="KW-0694">RNA-binding</keyword>
<dbReference type="Proteomes" id="UP000314986">
    <property type="component" value="Unassembled WGS sequence"/>
</dbReference>
<evidence type="ECO:0000313" key="11">
    <source>
        <dbReference type="Proteomes" id="UP000314986"/>
    </source>
</evidence>
<reference evidence="11" key="1">
    <citation type="journal article" date="2006" name="Science">
        <title>Ancient noncoding elements conserved in the human genome.</title>
        <authorList>
            <person name="Venkatesh B."/>
            <person name="Kirkness E.F."/>
            <person name="Loh Y.H."/>
            <person name="Halpern A.L."/>
            <person name="Lee A.P."/>
            <person name="Johnson J."/>
            <person name="Dandona N."/>
            <person name="Viswanathan L.D."/>
            <person name="Tay A."/>
            <person name="Venter J.C."/>
            <person name="Strausberg R.L."/>
            <person name="Brenner S."/>
        </authorList>
    </citation>
    <scope>NUCLEOTIDE SEQUENCE [LARGE SCALE GENOMIC DNA]</scope>
</reference>
<dbReference type="InterPro" id="IPR029063">
    <property type="entry name" value="SAM-dependent_MTases_sf"/>
</dbReference>
<keyword evidence="4 9" id="KW-0949">S-adenosyl-L-methionine</keyword>
<proteinExistence type="inferred from homology"/>
<dbReference type="GO" id="GO:0000049">
    <property type="term" value="F:tRNA binding"/>
    <property type="evidence" value="ECO:0007669"/>
    <property type="project" value="UniProtKB-UniRule"/>
</dbReference>
<dbReference type="EC" id="2.1.1.216" evidence="7"/>
<evidence type="ECO:0000256" key="1">
    <source>
        <dbReference type="ARBA" id="ARBA00022555"/>
    </source>
</evidence>
<dbReference type="GO" id="GO:0005634">
    <property type="term" value="C:nucleus"/>
    <property type="evidence" value="ECO:0007669"/>
    <property type="project" value="TreeGrafter"/>
</dbReference>
<reference evidence="10" key="5">
    <citation type="submission" date="2025-09" db="UniProtKB">
        <authorList>
            <consortium name="Ensembl"/>
        </authorList>
    </citation>
    <scope>IDENTIFICATION</scope>
</reference>
<dbReference type="GeneTree" id="ENSGT00530000063646"/>